<feature type="transmembrane region" description="Helical" evidence="1">
    <location>
        <begin position="160"/>
        <end position="179"/>
    </location>
</feature>
<keyword evidence="1" id="KW-1133">Transmembrane helix</keyword>
<evidence type="ECO:0000256" key="1">
    <source>
        <dbReference type="SAM" id="Phobius"/>
    </source>
</evidence>
<dbReference type="EMBL" id="WSFT01000036">
    <property type="protein sequence ID" value="MBS4538635.1"/>
    <property type="molecule type" value="Genomic_DNA"/>
</dbReference>
<organism evidence="2 3">
    <name type="scientific">Anaeromonas frigoriresistens</name>
    <dbReference type="NCBI Taxonomy" id="2683708"/>
    <lineage>
        <taxon>Bacteria</taxon>
        <taxon>Bacillati</taxon>
        <taxon>Bacillota</taxon>
        <taxon>Tissierellia</taxon>
        <taxon>Tissierellales</taxon>
        <taxon>Thermohalobacteraceae</taxon>
        <taxon>Anaeromonas</taxon>
    </lineage>
</organism>
<comment type="caution">
    <text evidence="2">The sequence shown here is derived from an EMBL/GenBank/DDBJ whole genome shotgun (WGS) entry which is preliminary data.</text>
</comment>
<dbReference type="Proteomes" id="UP000724672">
    <property type="component" value="Unassembled WGS sequence"/>
</dbReference>
<protein>
    <submittedName>
        <fullName evidence="2">ABC transporter permease</fullName>
    </submittedName>
</protein>
<name>A0A942UV77_9FIRM</name>
<keyword evidence="1" id="KW-0812">Transmembrane</keyword>
<dbReference type="AlphaFoldDB" id="A0A942UV77"/>
<feature type="transmembrane region" description="Helical" evidence="1">
    <location>
        <begin position="53"/>
        <end position="76"/>
    </location>
</feature>
<feature type="transmembrane region" description="Helical" evidence="1">
    <location>
        <begin position="215"/>
        <end position="235"/>
    </location>
</feature>
<keyword evidence="3" id="KW-1185">Reference proteome</keyword>
<feature type="transmembrane region" description="Helical" evidence="1">
    <location>
        <begin position="97"/>
        <end position="119"/>
    </location>
</feature>
<proteinExistence type="predicted"/>
<sequence>MFKNFIVSEFKKWIRDSIMKFLLFYPIILGLIGRYALPIIAENSGFSIERYADLILVILTLFTPHIYGALIGFSILDDRDDNILSSIKVTPLGINQFLSFRIAMAFVLCFLGTVFVMWFSDVGDISMINIISLAFLASLAAPMTGLLINSISSNKIEGFAVVKGSGTILAFPIIALFFIDKKEFFFSFAPGFWPAKAISSLIRGEELLQLSYSQYYLIGLVYVIILNILVYNIFVRKTQQD</sequence>
<accession>A0A942UV77</accession>
<evidence type="ECO:0000313" key="3">
    <source>
        <dbReference type="Proteomes" id="UP000724672"/>
    </source>
</evidence>
<feature type="transmembrane region" description="Helical" evidence="1">
    <location>
        <begin position="125"/>
        <end position="148"/>
    </location>
</feature>
<reference evidence="2" key="1">
    <citation type="submission" date="2019-12" db="EMBL/GenBank/DDBJ databases">
        <title>Clostridiaceae gen. nov. sp. nov., isolated from sediment in Xinjiang, China.</title>
        <authorList>
            <person name="Zhang R."/>
        </authorList>
    </citation>
    <scope>NUCLEOTIDE SEQUENCE</scope>
    <source>
        <strain evidence="2">D2Q-11</strain>
    </source>
</reference>
<keyword evidence="1" id="KW-0472">Membrane</keyword>
<feature type="transmembrane region" description="Helical" evidence="1">
    <location>
        <begin position="21"/>
        <end position="41"/>
    </location>
</feature>
<dbReference type="RefSeq" id="WP_203366556.1">
    <property type="nucleotide sequence ID" value="NZ_WSFT01000036.1"/>
</dbReference>
<evidence type="ECO:0000313" key="2">
    <source>
        <dbReference type="EMBL" id="MBS4538635.1"/>
    </source>
</evidence>
<gene>
    <name evidence="2" type="ORF">GOQ27_09175</name>
</gene>